<protein>
    <recommendedName>
        <fullName evidence="6">Thiol peroxidase</fullName>
        <shortName evidence="6">Tpx</shortName>
        <ecNumber evidence="6">1.11.1.24</ecNumber>
    </recommendedName>
    <alternativeName>
        <fullName evidence="6">Peroxiredoxin tpx</fullName>
        <shortName evidence="6">Prx</shortName>
    </alternativeName>
    <alternativeName>
        <fullName evidence="6">Thioredoxin peroxidase</fullName>
    </alternativeName>
    <alternativeName>
        <fullName evidence="6">Thioredoxin-dependent peroxiredoxin</fullName>
    </alternativeName>
</protein>
<dbReference type="PROSITE" id="PS51352">
    <property type="entry name" value="THIOREDOXIN_2"/>
    <property type="match status" value="1"/>
</dbReference>
<reference evidence="10" key="2">
    <citation type="submission" date="2016-10" db="EMBL/GenBank/DDBJ databases">
        <authorList>
            <person name="Varghese N."/>
        </authorList>
    </citation>
    <scope>NUCLEOTIDE SEQUENCE [LARGE SCALE GENOMIC DNA]</scope>
    <source>
        <strain evidence="10">DSM 20639</strain>
    </source>
</reference>
<keyword evidence="3 6" id="KW-0560">Oxidoreductase</keyword>
<comment type="function">
    <text evidence="6">Thiol-specific peroxidase that catalyzes the reduction of hydrogen peroxide and organic hydroperoxides to water and alcohols, respectively. Plays a role in cell protection against oxidative stress by detoxifying peroxides.</text>
</comment>
<evidence type="ECO:0000256" key="2">
    <source>
        <dbReference type="ARBA" id="ARBA00022862"/>
    </source>
</evidence>
<dbReference type="EC" id="1.11.1.24" evidence="6"/>
<evidence type="ECO:0000256" key="4">
    <source>
        <dbReference type="ARBA" id="ARBA00023157"/>
    </source>
</evidence>
<dbReference type="Proteomes" id="UP000182744">
    <property type="component" value="Unassembled WGS sequence"/>
</dbReference>
<dbReference type="EMBL" id="JAWNFU010000001">
    <property type="protein sequence ID" value="MDY5152960.1"/>
    <property type="molecule type" value="Genomic_DNA"/>
</dbReference>
<keyword evidence="5 6" id="KW-0676">Redox-active center</keyword>
<dbReference type="GO" id="GO:0008379">
    <property type="term" value="F:thioredoxin peroxidase activity"/>
    <property type="evidence" value="ECO:0007669"/>
    <property type="project" value="UniProtKB-UniRule"/>
</dbReference>
<feature type="active site" description="Cysteine sulfenic acid (-SOH) intermediate" evidence="6">
    <location>
        <position position="60"/>
    </location>
</feature>
<dbReference type="PROSITE" id="PS01265">
    <property type="entry name" value="TPX"/>
    <property type="match status" value="1"/>
</dbReference>
<proteinExistence type="inferred from homology"/>
<dbReference type="InterPro" id="IPR002065">
    <property type="entry name" value="TPX"/>
</dbReference>
<dbReference type="EMBL" id="FNAU01000007">
    <property type="protein sequence ID" value="SDE36889.1"/>
    <property type="molecule type" value="Genomic_DNA"/>
</dbReference>
<gene>
    <name evidence="6 8" type="primary">tpx</name>
    <name evidence="8" type="ORF">R6G71_02685</name>
    <name evidence="9" type="ORF">SAMN05421878_10753</name>
</gene>
<comment type="similarity">
    <text evidence="6">Belongs to the peroxiredoxin family. Tpx subfamily.</text>
</comment>
<dbReference type="AlphaFoldDB" id="A0A1G7CC55"/>
<sequence>MAKIQLEGVPVETAGDLPAVGTKAPAFTVVNADLEDVRLADFAGQRVVLNIFPSLDTGICATSVRTFNKLAEQFANTAVICVSMDLPFALGRFCGAEGIQNVVTASAFRSDFGETYGVRMVDGALAGLLSRSVVIVDTDGTVIYTEQVPEIKTEPNYEAAAQVLA</sequence>
<feature type="disulfide bond" description="Redox-active" evidence="6">
    <location>
        <begin position="60"/>
        <end position="94"/>
    </location>
</feature>
<feature type="domain" description="Thioredoxin" evidence="7">
    <location>
        <begin position="18"/>
        <end position="165"/>
    </location>
</feature>
<dbReference type="Pfam" id="PF08534">
    <property type="entry name" value="Redoxin"/>
    <property type="match status" value="1"/>
</dbReference>
<evidence type="ECO:0000256" key="6">
    <source>
        <dbReference type="HAMAP-Rule" id="MF_00269"/>
    </source>
</evidence>
<dbReference type="HAMAP" id="MF_00269">
    <property type="entry name" value="Tpx"/>
    <property type="match status" value="1"/>
</dbReference>
<dbReference type="InterPro" id="IPR050455">
    <property type="entry name" value="Tpx_Peroxidase_subfamily"/>
</dbReference>
<organism evidence="9 10">
    <name type="scientific">Actinobaculum suis</name>
    <dbReference type="NCBI Taxonomy" id="1657"/>
    <lineage>
        <taxon>Bacteria</taxon>
        <taxon>Bacillati</taxon>
        <taxon>Actinomycetota</taxon>
        <taxon>Actinomycetes</taxon>
        <taxon>Actinomycetales</taxon>
        <taxon>Actinomycetaceae</taxon>
        <taxon>Actinobaculum</taxon>
    </lineage>
</organism>
<dbReference type="CDD" id="cd03014">
    <property type="entry name" value="PRX_Atyp2cys"/>
    <property type="match status" value="1"/>
</dbReference>
<keyword evidence="2 6" id="KW-0049">Antioxidant</keyword>
<comment type="catalytic activity">
    <reaction evidence="6">
        <text>a hydroperoxide + [thioredoxin]-dithiol = an alcohol + [thioredoxin]-disulfide + H2O</text>
        <dbReference type="Rhea" id="RHEA:62620"/>
        <dbReference type="Rhea" id="RHEA-COMP:10698"/>
        <dbReference type="Rhea" id="RHEA-COMP:10700"/>
        <dbReference type="ChEBI" id="CHEBI:15377"/>
        <dbReference type="ChEBI" id="CHEBI:29950"/>
        <dbReference type="ChEBI" id="CHEBI:30879"/>
        <dbReference type="ChEBI" id="CHEBI:35924"/>
        <dbReference type="ChEBI" id="CHEBI:50058"/>
        <dbReference type="EC" id="1.11.1.24"/>
    </reaction>
</comment>
<evidence type="ECO:0000313" key="10">
    <source>
        <dbReference type="Proteomes" id="UP000182744"/>
    </source>
</evidence>
<evidence type="ECO:0000313" key="8">
    <source>
        <dbReference type="EMBL" id="MDY5152960.1"/>
    </source>
</evidence>
<dbReference type="SUPFAM" id="SSF52833">
    <property type="entry name" value="Thioredoxin-like"/>
    <property type="match status" value="1"/>
</dbReference>
<reference evidence="8" key="3">
    <citation type="submission" date="2023-10" db="EMBL/GenBank/DDBJ databases">
        <title>Whole Genome based description of the genera Actinobaculum and Actinotignum reveals a complex phylogenetic relationship within the species included in the genus Actinotignum.</title>
        <authorList>
            <person name="Jensen C.S."/>
            <person name="Dargis R."/>
            <person name="Kemp M."/>
            <person name="Christensen J.J."/>
        </authorList>
    </citation>
    <scope>NUCLEOTIDE SEQUENCE</scope>
    <source>
        <strain evidence="8">Actinobaculum_suis_CCUG19206T</strain>
    </source>
</reference>
<evidence type="ECO:0000256" key="5">
    <source>
        <dbReference type="ARBA" id="ARBA00023284"/>
    </source>
</evidence>
<evidence type="ECO:0000259" key="7">
    <source>
        <dbReference type="PROSITE" id="PS51352"/>
    </source>
</evidence>
<name>A0A1G7CC55_9ACTO</name>
<evidence type="ECO:0000256" key="1">
    <source>
        <dbReference type="ARBA" id="ARBA00022559"/>
    </source>
</evidence>
<comment type="subunit">
    <text evidence="6">Homodimer.</text>
</comment>
<evidence type="ECO:0000256" key="3">
    <source>
        <dbReference type="ARBA" id="ARBA00023002"/>
    </source>
</evidence>
<comment type="miscellaneous">
    <text evidence="6">The active site is a conserved redox-active cysteine residue, the peroxidatic cysteine (C(P)), which makes the nucleophilic attack on the peroxide substrate. The peroxide oxidizes the C(P)-SH to cysteine sulfenic acid (C(P)-SOH), which then reacts with another cysteine residue, the resolving cysteine (C(R)), to form a disulfide bridge. The disulfide is subsequently reduced by an appropriate electron donor to complete the catalytic cycle. In this atypical 2-Cys peroxiredoxin, C(R) is present in the same subunit to form an intramolecular disulfide. The disulfide is subsequently reduced by thioredoxin.</text>
</comment>
<keyword evidence="4 6" id="KW-1015">Disulfide bond</keyword>
<dbReference type="NCBIfam" id="NF001808">
    <property type="entry name" value="PRK00522.1"/>
    <property type="match status" value="1"/>
</dbReference>
<keyword evidence="10" id="KW-1185">Reference proteome</keyword>
<dbReference type="InterPro" id="IPR036249">
    <property type="entry name" value="Thioredoxin-like_sf"/>
</dbReference>
<dbReference type="InterPro" id="IPR013766">
    <property type="entry name" value="Thioredoxin_domain"/>
</dbReference>
<dbReference type="PANTHER" id="PTHR43110">
    <property type="entry name" value="THIOL PEROXIDASE"/>
    <property type="match status" value="1"/>
</dbReference>
<dbReference type="PANTHER" id="PTHR43110:SF1">
    <property type="entry name" value="THIOL PEROXIDASE"/>
    <property type="match status" value="1"/>
</dbReference>
<dbReference type="RefSeq" id="WP_074662368.1">
    <property type="nucleotide sequence ID" value="NZ_FNAU01000007.1"/>
</dbReference>
<dbReference type="Gene3D" id="3.40.30.10">
    <property type="entry name" value="Glutaredoxin"/>
    <property type="match status" value="1"/>
</dbReference>
<accession>A0A1G7CC55</accession>
<dbReference type="InterPro" id="IPR013740">
    <property type="entry name" value="Redoxin"/>
</dbReference>
<reference evidence="9" key="1">
    <citation type="submission" date="2016-10" db="EMBL/GenBank/DDBJ databases">
        <authorList>
            <person name="de Groot N.N."/>
        </authorList>
    </citation>
    <scope>NUCLEOTIDE SEQUENCE [LARGE SCALE GENOMIC DNA]</scope>
    <source>
        <strain evidence="9">DSM 20639</strain>
    </source>
</reference>
<evidence type="ECO:0000313" key="9">
    <source>
        <dbReference type="EMBL" id="SDE36889.1"/>
    </source>
</evidence>
<keyword evidence="1 6" id="KW-0575">Peroxidase</keyword>
<dbReference type="Proteomes" id="UP001273799">
    <property type="component" value="Unassembled WGS sequence"/>
</dbReference>
<dbReference type="InterPro" id="IPR018219">
    <property type="entry name" value="Tpx_CS"/>
</dbReference>